<evidence type="ECO:0000313" key="2">
    <source>
        <dbReference type="EMBL" id="AKP76763.1"/>
    </source>
</evidence>
<accession>A0A806U431</accession>
<dbReference type="Proteomes" id="UP000036410">
    <property type="component" value="Chromosome"/>
</dbReference>
<gene>
    <name evidence="2" type="ORF">AS52_01798</name>
</gene>
<proteinExistence type="predicted"/>
<keyword evidence="1" id="KW-1133">Transmembrane helix</keyword>
<keyword evidence="1" id="KW-0812">Transmembrane</keyword>
<sequence>MLHVVIPLLVLTTVLYFFILRARIKKVGFQPKELLSSLCFYIISINCFLSMWLNYNGTISWVVNMMLLLLAAYFTKYLKVNKNKNT</sequence>
<protein>
    <submittedName>
        <fullName evidence="2">Uncharacterized protein</fullName>
    </submittedName>
</protein>
<keyword evidence="1" id="KW-0472">Membrane</keyword>
<name>A0A806U431_PRIMG</name>
<feature type="transmembrane region" description="Helical" evidence="1">
    <location>
        <begin position="59"/>
        <end position="78"/>
    </location>
</feature>
<evidence type="ECO:0000313" key="3">
    <source>
        <dbReference type="Proteomes" id="UP000036410"/>
    </source>
</evidence>
<dbReference type="AlphaFoldDB" id="A0A806U431"/>
<dbReference type="EMBL" id="CP010586">
    <property type="protein sequence ID" value="AKP76763.1"/>
    <property type="molecule type" value="Genomic_DNA"/>
</dbReference>
<feature type="transmembrane region" description="Helical" evidence="1">
    <location>
        <begin position="6"/>
        <end position="22"/>
    </location>
</feature>
<evidence type="ECO:0000256" key="1">
    <source>
        <dbReference type="SAM" id="Phobius"/>
    </source>
</evidence>
<organism evidence="2 3">
    <name type="scientific">Priestia megaterium Q3</name>
    <dbReference type="NCBI Taxonomy" id="1452722"/>
    <lineage>
        <taxon>Bacteria</taxon>
        <taxon>Bacillati</taxon>
        <taxon>Bacillota</taxon>
        <taxon>Bacilli</taxon>
        <taxon>Bacillales</taxon>
        <taxon>Bacillaceae</taxon>
        <taxon>Priestia</taxon>
    </lineage>
</organism>
<reference evidence="2 3" key="1">
    <citation type="submission" date="2015-01" db="EMBL/GenBank/DDBJ databases">
        <title>Genome sequence of bacillus megaterium Q3.</title>
        <authorList>
            <person name="Wang Y."/>
            <person name="Luo K."/>
            <person name="Bai L."/>
            <person name="Luo F."/>
        </authorList>
    </citation>
    <scope>NUCLEOTIDE SEQUENCE [LARGE SCALE GENOMIC DNA]</scope>
    <source>
        <strain evidence="2 3">Q3</strain>
    </source>
</reference>
<feature type="transmembrane region" description="Helical" evidence="1">
    <location>
        <begin position="34"/>
        <end position="53"/>
    </location>
</feature>